<dbReference type="EMBL" id="BMNY01000002">
    <property type="protein sequence ID" value="GGM75866.1"/>
    <property type="molecule type" value="Genomic_DNA"/>
</dbReference>
<evidence type="ECO:0000256" key="3">
    <source>
        <dbReference type="ARBA" id="ARBA00022723"/>
    </source>
</evidence>
<name>A0AA37BSB5_9ARCH</name>
<keyword evidence="8" id="KW-0055">Arginine biosynthesis</keyword>
<dbReference type="EC" id="3.5.1.132" evidence="8"/>
<feature type="domain" description="Peptidase M20 dimerisation" evidence="9">
    <location>
        <begin position="153"/>
        <end position="249"/>
    </location>
</feature>
<comment type="subcellular location">
    <subcellularLocation>
        <location evidence="8">Cytoplasm</location>
    </subcellularLocation>
</comment>
<reference evidence="10" key="1">
    <citation type="journal article" date="2014" name="Int. J. Syst. Evol. Microbiol.">
        <title>Complete genome sequence of Corynebacterium casei LMG S-19264T (=DSM 44701T), isolated from a smear-ripened cheese.</title>
        <authorList>
            <consortium name="US DOE Joint Genome Institute (JGI-PGF)"/>
            <person name="Walter F."/>
            <person name="Albersmeier A."/>
            <person name="Kalinowski J."/>
            <person name="Ruckert C."/>
        </authorList>
    </citation>
    <scope>NUCLEOTIDE SEQUENCE</scope>
    <source>
        <strain evidence="10">JCM 13583</strain>
    </source>
</reference>
<keyword evidence="11" id="KW-1185">Reference proteome</keyword>
<dbReference type="InterPro" id="IPR001261">
    <property type="entry name" value="ArgE/DapE_CS"/>
</dbReference>
<proteinExistence type="inferred from homology"/>
<evidence type="ECO:0000256" key="7">
    <source>
        <dbReference type="ARBA" id="ARBA00023285"/>
    </source>
</evidence>
<feature type="active site" evidence="8">
    <location>
        <position position="65"/>
    </location>
</feature>
<dbReference type="SUPFAM" id="SSF53187">
    <property type="entry name" value="Zn-dependent exopeptidases"/>
    <property type="match status" value="1"/>
</dbReference>
<feature type="binding site" evidence="8">
    <location>
        <position position="324"/>
    </location>
    <ligand>
        <name>Zn(2+)</name>
        <dbReference type="ChEBI" id="CHEBI:29105"/>
        <label>2</label>
    </ligand>
</feature>
<dbReference type="InterPro" id="IPR010175">
    <property type="entry name" value="LysK"/>
</dbReference>
<comment type="caution">
    <text evidence="10">The sequence shown here is derived from an EMBL/GenBank/DDBJ whole genome shotgun (WGS) entry which is preliminary data.</text>
</comment>
<dbReference type="GO" id="GO:0005737">
    <property type="term" value="C:cytoplasm"/>
    <property type="evidence" value="ECO:0007669"/>
    <property type="project" value="UniProtKB-SubCell"/>
</dbReference>
<comment type="pathway">
    <text evidence="8">Amino-acid biosynthesis; L-lysine biosynthesis via AAA pathway; L-lysine from L-alpha-aminoadipate (Thermus route): step 5/5.</text>
</comment>
<keyword evidence="1 8" id="KW-0963">Cytoplasm</keyword>
<dbReference type="InterPro" id="IPR036264">
    <property type="entry name" value="Bact_exopeptidase_dim_dom"/>
</dbReference>
<dbReference type="AlphaFoldDB" id="A0AA37BSB5"/>
<organism evidence="10 11">
    <name type="scientific">Thermogymnomonas acidicola</name>
    <dbReference type="NCBI Taxonomy" id="399579"/>
    <lineage>
        <taxon>Archaea</taxon>
        <taxon>Methanobacteriati</taxon>
        <taxon>Thermoplasmatota</taxon>
        <taxon>Thermoplasmata</taxon>
        <taxon>Thermoplasmatales</taxon>
        <taxon>Thermogymnomonas</taxon>
    </lineage>
</organism>
<comment type="cofactor">
    <cofactor evidence="8">
        <name>Zn(2+)</name>
        <dbReference type="ChEBI" id="CHEBI:29105"/>
    </cofactor>
    <cofactor evidence="8">
        <name>Co(2+)</name>
        <dbReference type="ChEBI" id="CHEBI:48828"/>
    </cofactor>
    <text evidence="8">Binds 2 Zn(2+) or Co(2+) ions per subunit.</text>
</comment>
<accession>A0AA37BSB5</accession>
<dbReference type="GO" id="GO:0016811">
    <property type="term" value="F:hydrolase activity, acting on carbon-nitrogen (but not peptide) bonds, in linear amides"/>
    <property type="evidence" value="ECO:0007669"/>
    <property type="project" value="UniProtKB-UniRule"/>
</dbReference>
<dbReference type="Gene3D" id="3.30.70.360">
    <property type="match status" value="1"/>
</dbReference>
<comment type="catalytic activity">
    <reaction evidence="8">
        <text>[amino-group carrier protein]-C-terminal-gamma-(L-ornithyl)-L-glutamate + H2O = [amino-group carrier protein]-C-terminal-L-glutamate + L-ornithine</text>
        <dbReference type="Rhea" id="RHEA:52676"/>
        <dbReference type="Rhea" id="RHEA-COMP:9693"/>
        <dbReference type="Rhea" id="RHEA-COMP:13328"/>
        <dbReference type="ChEBI" id="CHEBI:15377"/>
        <dbReference type="ChEBI" id="CHEBI:46911"/>
        <dbReference type="ChEBI" id="CHEBI:78525"/>
        <dbReference type="ChEBI" id="CHEBI:136763"/>
        <dbReference type="EC" id="3.5.1.132"/>
    </reaction>
</comment>
<comment type="similarity">
    <text evidence="8">Belongs to the peptidase M20A family. LysK subfamily.</text>
</comment>
<feature type="binding site" evidence="8">
    <location>
        <position position="87"/>
    </location>
    <ligand>
        <name>Zn(2+)</name>
        <dbReference type="ChEBI" id="CHEBI:29105"/>
        <label>2</label>
    </ligand>
</feature>
<dbReference type="Gene3D" id="3.40.630.10">
    <property type="entry name" value="Zn peptidases"/>
    <property type="match status" value="1"/>
</dbReference>
<evidence type="ECO:0000256" key="4">
    <source>
        <dbReference type="ARBA" id="ARBA00022801"/>
    </source>
</evidence>
<feature type="binding site" evidence="8">
    <location>
        <position position="87"/>
    </location>
    <ligand>
        <name>Zn(2+)</name>
        <dbReference type="ChEBI" id="CHEBI:29105"/>
        <label>1</label>
    </ligand>
</feature>
<protein>
    <recommendedName>
        <fullName evidence="8">Putative [LysW]-lysine/[LysW]-ornithine hydrolase</fullName>
        <ecNumber evidence="8">3.5.1.130</ecNumber>
        <ecNumber evidence="8">3.5.1.132</ecNumber>
    </recommendedName>
</protein>
<evidence type="ECO:0000256" key="5">
    <source>
        <dbReference type="ARBA" id="ARBA00022833"/>
    </source>
</evidence>
<evidence type="ECO:0000256" key="1">
    <source>
        <dbReference type="ARBA" id="ARBA00022490"/>
    </source>
</evidence>
<dbReference type="RefSeq" id="WP_188681341.1">
    <property type="nucleotide sequence ID" value="NZ_BMNY01000002.1"/>
</dbReference>
<keyword evidence="2 8" id="KW-0028">Amino-acid biosynthesis</keyword>
<feature type="binding site" evidence="8">
    <location>
        <position position="63"/>
    </location>
    <ligand>
        <name>Zn(2+)</name>
        <dbReference type="ChEBI" id="CHEBI:29105"/>
        <label>1</label>
    </ligand>
</feature>
<evidence type="ECO:0000313" key="11">
    <source>
        <dbReference type="Proteomes" id="UP000632195"/>
    </source>
</evidence>
<dbReference type="GO" id="GO:0050897">
    <property type="term" value="F:cobalt ion binding"/>
    <property type="evidence" value="ECO:0007669"/>
    <property type="project" value="UniProtKB-UniRule"/>
</dbReference>
<feature type="binding site" evidence="8">
    <location>
        <position position="120"/>
    </location>
    <ligand>
        <name>Zn(2+)</name>
        <dbReference type="ChEBI" id="CHEBI:29105"/>
        <label>2</label>
    </ligand>
</feature>
<evidence type="ECO:0000313" key="10">
    <source>
        <dbReference type="EMBL" id="GGM75866.1"/>
    </source>
</evidence>
<comment type="catalytic activity">
    <reaction evidence="8">
        <text>[amino-group carrier protein]-C-terminal-gamma-(L-lysyl)-L-glutamate + H2O = [amino-group carrier protein]-C-terminal-L-glutamate + L-lysine</text>
        <dbReference type="Rhea" id="RHEA:48684"/>
        <dbReference type="Rhea" id="RHEA-COMP:9693"/>
        <dbReference type="Rhea" id="RHEA-COMP:9715"/>
        <dbReference type="ChEBI" id="CHEBI:15377"/>
        <dbReference type="ChEBI" id="CHEBI:32551"/>
        <dbReference type="ChEBI" id="CHEBI:78525"/>
        <dbReference type="ChEBI" id="CHEBI:78526"/>
        <dbReference type="EC" id="3.5.1.130"/>
    </reaction>
</comment>
<reference evidence="10" key="2">
    <citation type="submission" date="2022-09" db="EMBL/GenBank/DDBJ databases">
        <authorList>
            <person name="Sun Q."/>
            <person name="Ohkuma M."/>
        </authorList>
    </citation>
    <scope>NUCLEOTIDE SEQUENCE</scope>
    <source>
        <strain evidence="10">JCM 13583</strain>
    </source>
</reference>
<dbReference type="Pfam" id="PF01546">
    <property type="entry name" value="Peptidase_M20"/>
    <property type="match status" value="1"/>
</dbReference>
<keyword evidence="7 8" id="KW-0170">Cobalt</keyword>
<dbReference type="GO" id="GO:0008270">
    <property type="term" value="F:zinc ion binding"/>
    <property type="evidence" value="ECO:0007669"/>
    <property type="project" value="UniProtKB-UniRule"/>
</dbReference>
<dbReference type="PANTHER" id="PTHR43808">
    <property type="entry name" value="ACETYLORNITHINE DEACETYLASE"/>
    <property type="match status" value="1"/>
</dbReference>
<keyword evidence="4 8" id="KW-0378">Hydrolase</keyword>
<dbReference type="PROSITE" id="PS00758">
    <property type="entry name" value="ARGE_DAPE_CPG2_1"/>
    <property type="match status" value="1"/>
</dbReference>
<sequence>MNVSRALLELLEHYSPSGREEGVARVVERLASEAGYSQVRVDATGNVIAEAGSGRPSVLLCGHMDTVAGFIEPRVDGDRIFGRGAVDAKSPLLALLLGGAMAHRSGFPGKVVFAGAVGEESRSKGIYSISRELQATDFAVFGEPSNTKDITVGYKGRLLVSVSVDTEAHHASAPWLGRNAVDVVYDILGRLRGEFGNGSQFRDTSCSVTRLSAGTAHNVTPSSARMLLDLRFPPSVTAAEAMERLRGVLGGDGSLRVRKLSSVEAYVSDMKSPLVASFRRAIESVTGSRPSLLFKSGSGDMNILGRLWGIPCITYGPGDPQMSHTRLEWVSAGDVEKAASVTAEALLGLGNVSRGD</sequence>
<comment type="pathway">
    <text evidence="8">Amino-acid biosynthesis; L-arginine biosynthesis.</text>
</comment>
<dbReference type="InterPro" id="IPR002933">
    <property type="entry name" value="Peptidase_M20"/>
</dbReference>
<feature type="binding site" evidence="8">
    <location>
        <position position="143"/>
    </location>
    <ligand>
        <name>Zn(2+)</name>
        <dbReference type="ChEBI" id="CHEBI:29105"/>
        <label>1</label>
    </ligand>
</feature>
<dbReference type="InterPro" id="IPR050072">
    <property type="entry name" value="Peptidase_M20A"/>
</dbReference>
<evidence type="ECO:0000256" key="8">
    <source>
        <dbReference type="HAMAP-Rule" id="MF_01120"/>
    </source>
</evidence>
<dbReference type="SUPFAM" id="SSF55031">
    <property type="entry name" value="Bacterial exopeptidase dimerisation domain"/>
    <property type="match status" value="1"/>
</dbReference>
<comment type="function">
    <text evidence="8">Catalyzes the release of L-lysine from [LysW]-gamma-L-lysine and the release of L-ornithine from [LysW]-L-ornithine.</text>
</comment>
<dbReference type="EC" id="3.5.1.130" evidence="8"/>
<dbReference type="InterPro" id="IPR011650">
    <property type="entry name" value="Peptidase_M20_dimer"/>
</dbReference>
<dbReference type="HAMAP" id="MF_01120">
    <property type="entry name" value="LysK"/>
    <property type="match status" value="1"/>
</dbReference>
<keyword evidence="6 8" id="KW-0457">Lysine biosynthesis</keyword>
<dbReference type="GO" id="GO:0019878">
    <property type="term" value="P:lysine biosynthetic process via aminoadipic acid"/>
    <property type="evidence" value="ECO:0007669"/>
    <property type="project" value="UniProtKB-UniRule"/>
</dbReference>
<dbReference type="Pfam" id="PF07687">
    <property type="entry name" value="M20_dimer"/>
    <property type="match status" value="1"/>
</dbReference>
<gene>
    <name evidence="8" type="primary">lysK</name>
    <name evidence="10" type="ORF">GCM10007108_12220</name>
</gene>
<dbReference type="Proteomes" id="UP000632195">
    <property type="component" value="Unassembled WGS sequence"/>
</dbReference>
<dbReference type="GO" id="GO:0042450">
    <property type="term" value="P:L-arginine biosynthetic process via ornithine"/>
    <property type="evidence" value="ECO:0007669"/>
    <property type="project" value="UniProtKB-UniRule"/>
</dbReference>
<dbReference type="NCBIfam" id="TIGR01902">
    <property type="entry name" value="dapE-lys-deAc"/>
    <property type="match status" value="1"/>
</dbReference>
<evidence type="ECO:0000259" key="9">
    <source>
        <dbReference type="Pfam" id="PF07687"/>
    </source>
</evidence>
<keyword evidence="5 8" id="KW-0862">Zinc</keyword>
<feature type="active site" description="Proton acceptor" evidence="8">
    <location>
        <position position="119"/>
    </location>
</feature>
<dbReference type="PANTHER" id="PTHR43808:SF28">
    <property type="entry name" value="[LYSW]-LYSINE_[LYSW]-ORNITHINE HYDROLASE"/>
    <property type="match status" value="1"/>
</dbReference>
<keyword evidence="3 8" id="KW-0479">Metal-binding</keyword>
<evidence type="ECO:0000256" key="6">
    <source>
        <dbReference type="ARBA" id="ARBA00023154"/>
    </source>
</evidence>
<evidence type="ECO:0000256" key="2">
    <source>
        <dbReference type="ARBA" id="ARBA00022605"/>
    </source>
</evidence>